<dbReference type="InterPro" id="IPR025736">
    <property type="entry name" value="PucR_C-HTH_dom"/>
</dbReference>
<dbReference type="InterPro" id="IPR042070">
    <property type="entry name" value="PucR_C-HTH_sf"/>
</dbReference>
<accession>A0A6G4WVC0</accession>
<dbReference type="Gene3D" id="1.10.10.2840">
    <property type="entry name" value="PucR C-terminal helix-turn-helix domain"/>
    <property type="match status" value="2"/>
</dbReference>
<feature type="domain" description="PucR C-terminal helix-turn-helix" evidence="1">
    <location>
        <begin position="436"/>
        <end position="478"/>
    </location>
</feature>
<dbReference type="EMBL" id="JAAKZZ010000103">
    <property type="protein sequence ID" value="NGO69226.1"/>
    <property type="molecule type" value="Genomic_DNA"/>
</dbReference>
<organism evidence="2 3">
    <name type="scientific">Streptomyces boncukensis</name>
    <dbReference type="NCBI Taxonomy" id="2711219"/>
    <lineage>
        <taxon>Bacteria</taxon>
        <taxon>Bacillati</taxon>
        <taxon>Actinomycetota</taxon>
        <taxon>Actinomycetes</taxon>
        <taxon>Kitasatosporales</taxon>
        <taxon>Streptomycetaceae</taxon>
        <taxon>Streptomyces</taxon>
    </lineage>
</organism>
<keyword evidence="3" id="KW-1185">Reference proteome</keyword>
<dbReference type="Pfam" id="PF13556">
    <property type="entry name" value="HTH_30"/>
    <property type="match status" value="2"/>
</dbReference>
<evidence type="ECO:0000313" key="3">
    <source>
        <dbReference type="Proteomes" id="UP000477722"/>
    </source>
</evidence>
<dbReference type="InterPro" id="IPR051448">
    <property type="entry name" value="CdaR-like_regulators"/>
</dbReference>
<dbReference type="RefSeq" id="WP_165298915.1">
    <property type="nucleotide sequence ID" value="NZ_JAAKZZ010000103.1"/>
</dbReference>
<gene>
    <name evidence="2" type="ORF">G5C65_12850</name>
</gene>
<dbReference type="Proteomes" id="UP000477722">
    <property type="component" value="Unassembled WGS sequence"/>
</dbReference>
<feature type="domain" description="PucR C-terminal helix-turn-helix" evidence="1">
    <location>
        <begin position="346"/>
        <end position="390"/>
    </location>
</feature>
<dbReference type="PANTHER" id="PTHR33744:SF1">
    <property type="entry name" value="DNA-BINDING TRANSCRIPTIONAL ACTIVATOR ADER"/>
    <property type="match status" value="1"/>
</dbReference>
<dbReference type="PANTHER" id="PTHR33744">
    <property type="entry name" value="CARBOHYDRATE DIACID REGULATOR"/>
    <property type="match status" value="1"/>
</dbReference>
<dbReference type="InterPro" id="IPR013324">
    <property type="entry name" value="RNA_pol_sigma_r3/r4-like"/>
</dbReference>
<sequence>MRDAEAQDLDALLREVRRQASRGDGPDTGRVLDWLHRRTGCHAALVVDGAGTVESSTAGFPRTVLSALAPLLARLSGGQLAAAASRAGGLHVRCEALGPHEPRPVLVVAGPAEPAPGEAALISHTGGVLSLLRRAGGSDRNWRGYQDKARQLRFAVLQALVSGDPLLARRMTTGAVPPLLDAGRLRIHLLHCPPAERDRTARTHQDPSGYHGRDLMVQCPVFREHLICLVADDETGTAGTADGPGDRERGLGAALRRLVREDPRYALGVSGVHPLGATAAAYGQAAHALAAARTAPDRVAFFHGRTRLDGVLPRQPALEWARALLRPLDSAPKTSADVTRLALGMPRSAVACLLGLSRNTVTAHLRRAEQALGLDLADVRCRADVHLALALSSAYPGTEPADRPPPSPALDELLRTERAAAWARTVLHPLQDRHRRTLQAWLDANADAQEAARRMAISRNTVRSHLRGAEAVLGLDLLTTGAGIHDVVHAVRIAEARSASV</sequence>
<evidence type="ECO:0000313" key="2">
    <source>
        <dbReference type="EMBL" id="NGO69226.1"/>
    </source>
</evidence>
<comment type="caution">
    <text evidence="2">The sequence shown here is derived from an EMBL/GenBank/DDBJ whole genome shotgun (WGS) entry which is preliminary data.</text>
</comment>
<dbReference type="SUPFAM" id="SSF88659">
    <property type="entry name" value="Sigma3 and sigma4 domains of RNA polymerase sigma factors"/>
    <property type="match status" value="1"/>
</dbReference>
<dbReference type="AlphaFoldDB" id="A0A6G4WVC0"/>
<reference evidence="2 3" key="1">
    <citation type="submission" date="2020-02" db="EMBL/GenBank/DDBJ databases">
        <title>Whole-genome analyses of novel actinobacteria.</title>
        <authorList>
            <person name="Sahin N."/>
            <person name="Tatar D."/>
        </authorList>
    </citation>
    <scope>NUCLEOTIDE SEQUENCE [LARGE SCALE GENOMIC DNA]</scope>
    <source>
        <strain evidence="2 3">SB3404</strain>
    </source>
</reference>
<name>A0A6G4WVC0_9ACTN</name>
<proteinExistence type="predicted"/>
<evidence type="ECO:0000259" key="1">
    <source>
        <dbReference type="Pfam" id="PF13556"/>
    </source>
</evidence>
<protein>
    <submittedName>
        <fullName evidence="2">PucR family transcriptional regulator</fullName>
    </submittedName>
</protein>